<organism evidence="2 3">
    <name type="scientific">Viridibacillus arenosi FSL R5-213</name>
    <dbReference type="NCBI Taxonomy" id="1227360"/>
    <lineage>
        <taxon>Bacteria</taxon>
        <taxon>Bacillati</taxon>
        <taxon>Bacillota</taxon>
        <taxon>Bacilli</taxon>
        <taxon>Bacillales</taxon>
        <taxon>Caryophanaceae</taxon>
        <taxon>Viridibacillus</taxon>
    </lineage>
</organism>
<keyword evidence="3" id="KW-1185">Reference proteome</keyword>
<evidence type="ECO:0000313" key="2">
    <source>
        <dbReference type="EMBL" id="ETT84187.1"/>
    </source>
</evidence>
<dbReference type="RefSeq" id="WP_038185484.1">
    <property type="nucleotide sequence ID" value="NZ_ASQA01000028.1"/>
</dbReference>
<keyword evidence="1" id="KW-0732">Signal</keyword>
<feature type="chain" id="PRO_5004839746" description="WxL domain-containing protein" evidence="1">
    <location>
        <begin position="26"/>
        <end position="245"/>
    </location>
</feature>
<dbReference type="AlphaFoldDB" id="W4EVT5"/>
<accession>W4EVT5</accession>
<dbReference type="eggNOG" id="ENOG50301DM">
    <property type="taxonomic scope" value="Bacteria"/>
</dbReference>
<evidence type="ECO:0008006" key="4">
    <source>
        <dbReference type="Google" id="ProtNLM"/>
    </source>
</evidence>
<dbReference type="Proteomes" id="UP000019062">
    <property type="component" value="Unassembled WGS sequence"/>
</dbReference>
<sequence length="245" mass="26588">MKKVFLSLFSLAIIFLLGGNIEANAMSKEKSLDELYEDAKNGISDLSEVEMEKMIGKNKVIITPLPEQNNFSTFNMNNLTSDVSPIVDTYSTAQIVESGTDSEIAAVTSFYDISFETDKNQNLINTFGIATQPGNVTDSKKAVRAYSTIYVESTTAGKRLTKATGGWTKLDTSVALSDRKVVYGTAGIPHSNNGTLKPSSDTFSITPSPAHTFVNTSVSYAIGMNSTATIRYSSSSWSVYLLNNY</sequence>
<proteinExistence type="predicted"/>
<gene>
    <name evidence="2" type="ORF">C176_12503</name>
</gene>
<feature type="signal peptide" evidence="1">
    <location>
        <begin position="1"/>
        <end position="25"/>
    </location>
</feature>
<reference evidence="2 3" key="1">
    <citation type="journal article" date="2014" name="BMC Genomics">
        <title>Genomic comparison of sporeforming bacilli isolated from milk.</title>
        <authorList>
            <person name="Moreno Switt A.I."/>
            <person name="Andrus A.D."/>
            <person name="Ranieri M.L."/>
            <person name="Orsi R.H."/>
            <person name="Ivy R."/>
            <person name="den Bakker H.C."/>
            <person name="Martin N.H."/>
            <person name="Wiedmann M."/>
            <person name="Boor K.J."/>
        </authorList>
    </citation>
    <scope>NUCLEOTIDE SEQUENCE [LARGE SCALE GENOMIC DNA]</scope>
    <source>
        <strain evidence="2 3">FSL R5-213</strain>
    </source>
</reference>
<protein>
    <recommendedName>
        <fullName evidence="4">WxL domain-containing protein</fullName>
    </recommendedName>
</protein>
<name>W4EVT5_9BACL</name>
<dbReference type="EMBL" id="ASQA01000028">
    <property type="protein sequence ID" value="ETT84187.1"/>
    <property type="molecule type" value="Genomic_DNA"/>
</dbReference>
<evidence type="ECO:0000313" key="3">
    <source>
        <dbReference type="Proteomes" id="UP000019062"/>
    </source>
</evidence>
<evidence type="ECO:0000256" key="1">
    <source>
        <dbReference type="SAM" id="SignalP"/>
    </source>
</evidence>
<comment type="caution">
    <text evidence="2">The sequence shown here is derived from an EMBL/GenBank/DDBJ whole genome shotgun (WGS) entry which is preliminary data.</text>
</comment>